<feature type="chain" id="PRO_5030660522" description="Lipoprotein" evidence="1">
    <location>
        <begin position="25"/>
        <end position="164"/>
    </location>
</feature>
<accession>A0A7V2ZI72</accession>
<evidence type="ECO:0000313" key="2">
    <source>
        <dbReference type="EMBL" id="HFI90360.1"/>
    </source>
</evidence>
<proteinExistence type="predicted"/>
<dbReference type="EMBL" id="DSUJ01000008">
    <property type="protein sequence ID" value="HFI90360.1"/>
    <property type="molecule type" value="Genomic_DNA"/>
</dbReference>
<evidence type="ECO:0000256" key="1">
    <source>
        <dbReference type="SAM" id="SignalP"/>
    </source>
</evidence>
<gene>
    <name evidence="2" type="ORF">ENS31_02390</name>
</gene>
<comment type="caution">
    <text evidence="2">The sequence shown here is derived from an EMBL/GenBank/DDBJ whole genome shotgun (WGS) entry which is preliminary data.</text>
</comment>
<reference evidence="2" key="1">
    <citation type="journal article" date="2020" name="mSystems">
        <title>Genome- and Community-Level Interaction Insights into Carbon Utilization and Element Cycling Functions of Hydrothermarchaeota in Hydrothermal Sediment.</title>
        <authorList>
            <person name="Zhou Z."/>
            <person name="Liu Y."/>
            <person name="Xu W."/>
            <person name="Pan J."/>
            <person name="Luo Z.H."/>
            <person name="Li M."/>
        </authorList>
    </citation>
    <scope>NUCLEOTIDE SEQUENCE [LARGE SCALE GENOMIC DNA]</scope>
    <source>
        <strain evidence="2">SpSt-479</strain>
    </source>
</reference>
<protein>
    <recommendedName>
        <fullName evidence="3">Lipoprotein</fullName>
    </recommendedName>
</protein>
<name>A0A7V2ZI72_9BACT</name>
<sequence>MKILSRVLCSITFLGFFLPFSVHPQVISSELKTKVAQSDMIITGKVIEQKSVWNSDKSGIYTFVTIRVDDLLKGAEYQSEIIVKHPGGEVGNIGEVYSHIPTFRNDEEVLVFLKKSSLDGSMRVFGGDEGKYSFFEDKLTKEKLTSGNIRKSELQKEIRRFVKQ</sequence>
<evidence type="ECO:0008006" key="3">
    <source>
        <dbReference type="Google" id="ProtNLM"/>
    </source>
</evidence>
<dbReference type="AlphaFoldDB" id="A0A7V2ZI72"/>
<feature type="signal peptide" evidence="1">
    <location>
        <begin position="1"/>
        <end position="24"/>
    </location>
</feature>
<organism evidence="2">
    <name type="scientific">Ignavibacterium album</name>
    <dbReference type="NCBI Taxonomy" id="591197"/>
    <lineage>
        <taxon>Bacteria</taxon>
        <taxon>Pseudomonadati</taxon>
        <taxon>Ignavibacteriota</taxon>
        <taxon>Ignavibacteria</taxon>
        <taxon>Ignavibacteriales</taxon>
        <taxon>Ignavibacteriaceae</taxon>
        <taxon>Ignavibacterium</taxon>
    </lineage>
</organism>
<keyword evidence="1" id="KW-0732">Signal</keyword>